<dbReference type="CDD" id="cd00165">
    <property type="entry name" value="S4"/>
    <property type="match status" value="1"/>
</dbReference>
<comment type="similarity">
    <text evidence="1 7">Belongs to the eukaryotic ribosomal protein eS4 family.</text>
</comment>
<dbReference type="InterPro" id="IPR038237">
    <property type="entry name" value="Ribosomal_eS4_central_sf"/>
</dbReference>
<evidence type="ECO:0000259" key="11">
    <source>
        <dbReference type="Pfam" id="PF08071"/>
    </source>
</evidence>
<dbReference type="HOGENOM" id="CLU_060400_0_0_2"/>
<keyword evidence="3 7" id="KW-0694">RNA-binding</keyword>
<dbReference type="InterPro" id="IPR000876">
    <property type="entry name" value="Ribosomal_eS4"/>
</dbReference>
<sequence length="269" mass="28929">MTQHQKRLSAPDSWPIERKTETFTVKAGAGPHGEAGVPLVILLRDVLGYADSKKEARYALNQQSVLINGDVVSDEQRPVGLFDILAFTEREEYYRVFPEAGGRLALTPIDAADANSRLGKIINKQQVSGGAVQLTLHDGANVRVSADEIDTYNPKDSLVIDNETKEIVAHFPYEEGALVTAVGGTHSGEIGEIETITVTAGSSENTVSVSTDEGYFETIESYVVVIDENFTDDENTTDPDAASDAETDTDVSNDDNGSDDDTGTQEGAE</sequence>
<dbReference type="Pfam" id="PF00900">
    <property type="entry name" value="Ribosomal_S4e"/>
    <property type="match status" value="1"/>
</dbReference>
<gene>
    <name evidence="7" type="primary">rps4e</name>
    <name evidence="12" type="ORF">J07HQW1_02813</name>
</gene>
<feature type="region of interest" description="Disordered" evidence="9">
    <location>
        <begin position="231"/>
        <end position="269"/>
    </location>
</feature>
<dbReference type="InterPro" id="IPR018199">
    <property type="entry name" value="Ribosomal_eS4_N_CS"/>
</dbReference>
<dbReference type="Gene3D" id="2.40.50.740">
    <property type="match status" value="1"/>
</dbReference>
<evidence type="ECO:0000256" key="4">
    <source>
        <dbReference type="ARBA" id="ARBA00022980"/>
    </source>
</evidence>
<evidence type="ECO:0000313" key="13">
    <source>
        <dbReference type="Proteomes" id="UP000030649"/>
    </source>
</evidence>
<dbReference type="AlphaFoldDB" id="U1PKN9"/>
<dbReference type="InterPro" id="IPR014722">
    <property type="entry name" value="Rib_uL2_dom2"/>
</dbReference>
<evidence type="ECO:0000256" key="9">
    <source>
        <dbReference type="SAM" id="MobiDB-lite"/>
    </source>
</evidence>
<dbReference type="PANTHER" id="PTHR11581:SF0">
    <property type="entry name" value="SMALL RIBOSOMAL SUBUNIT PROTEIN ES4"/>
    <property type="match status" value="1"/>
</dbReference>
<dbReference type="Gene3D" id="3.10.290.10">
    <property type="entry name" value="RNA-binding S4 domain"/>
    <property type="match status" value="1"/>
</dbReference>
<dbReference type="HAMAP" id="MF_00485">
    <property type="entry name" value="Ribosomal_eS4"/>
    <property type="match status" value="1"/>
</dbReference>
<reference evidence="12 13" key="1">
    <citation type="journal article" date="2013" name="PLoS ONE">
        <title>Assembly-driven community genomics of a hypersaline microbial ecosystem.</title>
        <authorList>
            <person name="Podell S."/>
            <person name="Ugalde J.A."/>
            <person name="Narasingarao P."/>
            <person name="Banfield J.F."/>
            <person name="Heidelberg K.B."/>
            <person name="Allen E.E."/>
        </authorList>
    </citation>
    <scope>NUCLEOTIDE SEQUENCE [LARGE SCALE GENOMIC DNA]</scope>
    <source>
        <strain evidence="13">J07HQW1</strain>
    </source>
</reference>
<dbReference type="Gene3D" id="2.30.30.30">
    <property type="match status" value="1"/>
</dbReference>
<protein>
    <recommendedName>
        <fullName evidence="6 7">Small ribosomal subunit protein eS4</fullName>
    </recommendedName>
</protein>
<dbReference type="InterPro" id="IPR036986">
    <property type="entry name" value="S4_RNA-bd_sf"/>
</dbReference>
<evidence type="ECO:0000313" key="12">
    <source>
        <dbReference type="EMBL" id="ERG92766.1"/>
    </source>
</evidence>
<evidence type="ECO:0000256" key="1">
    <source>
        <dbReference type="ARBA" id="ARBA00007500"/>
    </source>
</evidence>
<dbReference type="GO" id="GO:0003735">
    <property type="term" value="F:structural constituent of ribosome"/>
    <property type="evidence" value="ECO:0007669"/>
    <property type="project" value="InterPro"/>
</dbReference>
<dbReference type="PIRSF" id="PIRSF002116">
    <property type="entry name" value="Ribosomal_S4"/>
    <property type="match status" value="1"/>
</dbReference>
<dbReference type="GO" id="GO:0006412">
    <property type="term" value="P:translation"/>
    <property type="evidence" value="ECO:0007669"/>
    <property type="project" value="UniProtKB-UniRule"/>
</dbReference>
<dbReference type="SUPFAM" id="SSF55174">
    <property type="entry name" value="Alpha-L RNA-binding motif"/>
    <property type="match status" value="1"/>
</dbReference>
<dbReference type="PROSITE" id="PS50889">
    <property type="entry name" value="S4"/>
    <property type="match status" value="1"/>
</dbReference>
<dbReference type="EMBL" id="KE356560">
    <property type="protein sequence ID" value="ERG92766.1"/>
    <property type="molecule type" value="Genomic_DNA"/>
</dbReference>
<accession>U1PKN9</accession>
<evidence type="ECO:0000256" key="8">
    <source>
        <dbReference type="PROSITE-ProRule" id="PRU00182"/>
    </source>
</evidence>
<dbReference type="STRING" id="1238424.J07HQW1_02813"/>
<dbReference type="Proteomes" id="UP000030649">
    <property type="component" value="Unassembled WGS sequence"/>
</dbReference>
<keyword evidence="2 8" id="KW-0699">rRNA-binding</keyword>
<dbReference type="PROSITE" id="PS00528">
    <property type="entry name" value="RIBOSOMAL_S4E"/>
    <property type="match status" value="1"/>
</dbReference>
<dbReference type="PANTHER" id="PTHR11581">
    <property type="entry name" value="30S/40S RIBOSOMAL PROTEIN S4"/>
    <property type="match status" value="1"/>
</dbReference>
<feature type="domain" description="Small ribosomal subunit protein eS4 central region" evidence="10">
    <location>
        <begin position="91"/>
        <end position="167"/>
    </location>
</feature>
<dbReference type="InterPro" id="IPR041982">
    <property type="entry name" value="Ribosomal_eS4_KOW"/>
</dbReference>
<evidence type="ECO:0000256" key="2">
    <source>
        <dbReference type="ARBA" id="ARBA00022730"/>
    </source>
</evidence>
<evidence type="ECO:0000256" key="7">
    <source>
        <dbReference type="HAMAP-Rule" id="MF_00485"/>
    </source>
</evidence>
<dbReference type="GO" id="GO:0019843">
    <property type="term" value="F:rRNA binding"/>
    <property type="evidence" value="ECO:0007669"/>
    <property type="project" value="UniProtKB-KW"/>
</dbReference>
<keyword evidence="4 7" id="KW-0689">Ribosomal protein</keyword>
<evidence type="ECO:0000256" key="6">
    <source>
        <dbReference type="ARBA" id="ARBA00035272"/>
    </source>
</evidence>
<dbReference type="NCBIfam" id="NF003312">
    <property type="entry name" value="PRK04313.1"/>
    <property type="match status" value="1"/>
</dbReference>
<dbReference type="InterPro" id="IPR013843">
    <property type="entry name" value="Ribosomal_eS4_N"/>
</dbReference>
<proteinExistence type="inferred from homology"/>
<keyword evidence="5 7" id="KW-0687">Ribonucleoprotein</keyword>
<feature type="domain" description="Small ribosomal subunit protein eS4 N-terminal" evidence="11">
    <location>
        <begin position="3"/>
        <end position="32"/>
    </location>
</feature>
<evidence type="ECO:0000256" key="3">
    <source>
        <dbReference type="ARBA" id="ARBA00022884"/>
    </source>
</evidence>
<dbReference type="CDD" id="cd06087">
    <property type="entry name" value="KOW_RPS4"/>
    <property type="match status" value="1"/>
</dbReference>
<name>U1PKN9_9EURY</name>
<evidence type="ECO:0000256" key="5">
    <source>
        <dbReference type="ARBA" id="ARBA00023274"/>
    </source>
</evidence>
<organism evidence="12 13">
    <name type="scientific">Haloquadratum walsbyi J07HQW1</name>
    <dbReference type="NCBI Taxonomy" id="1238424"/>
    <lineage>
        <taxon>Archaea</taxon>
        <taxon>Methanobacteriati</taxon>
        <taxon>Methanobacteriota</taxon>
        <taxon>Stenosarchaea group</taxon>
        <taxon>Halobacteria</taxon>
        <taxon>Halobacteriales</taxon>
        <taxon>Haloferacaceae</taxon>
        <taxon>Haloquadratum</taxon>
    </lineage>
</organism>
<dbReference type="Pfam" id="PF08071">
    <property type="entry name" value="RS4NT"/>
    <property type="match status" value="1"/>
</dbReference>
<dbReference type="GO" id="GO:0022627">
    <property type="term" value="C:cytosolic small ribosomal subunit"/>
    <property type="evidence" value="ECO:0007669"/>
    <property type="project" value="TreeGrafter"/>
</dbReference>
<dbReference type="InterPro" id="IPR013845">
    <property type="entry name" value="Ribosomal_eS4_central_region"/>
</dbReference>
<evidence type="ECO:0000259" key="10">
    <source>
        <dbReference type="Pfam" id="PF00900"/>
    </source>
</evidence>